<proteinExistence type="predicted"/>
<feature type="non-terminal residue" evidence="1">
    <location>
        <position position="171"/>
    </location>
</feature>
<dbReference type="EMBL" id="CAJNJA010040587">
    <property type="protein sequence ID" value="CAE7767379.1"/>
    <property type="molecule type" value="Genomic_DNA"/>
</dbReference>
<name>A0A812Y6V7_9DINO</name>
<sequence length="171" mass="18605">MSSSDGSRRVAALESWIRSHGGSICEAASVLDSDGYRGVFAREALWPDIDFCRIPQKLLITERLAEGSLTFGQALRQSAEELMPSAAGLLLLTALLLRDSAAESARAAPGVGGESFFAPYYQALPTEVRQMPSCWPADHWLHAAIRGSHLERLVKAKRHSLGLEFSLLQSP</sequence>
<dbReference type="AlphaFoldDB" id="A0A812Y6V7"/>
<evidence type="ECO:0000313" key="1">
    <source>
        <dbReference type="EMBL" id="CAE7767379.1"/>
    </source>
</evidence>
<gene>
    <name evidence="1" type="ORF">SNEC2469_LOCUS22395</name>
</gene>
<keyword evidence="2" id="KW-1185">Reference proteome</keyword>
<accession>A0A812Y6V7</accession>
<dbReference type="OrthoDB" id="42889at2759"/>
<dbReference type="SUPFAM" id="SSF82199">
    <property type="entry name" value="SET domain"/>
    <property type="match status" value="1"/>
</dbReference>
<dbReference type="Gene3D" id="3.90.1410.10">
    <property type="entry name" value="set domain protein methyltransferase, domain 1"/>
    <property type="match status" value="1"/>
</dbReference>
<protein>
    <submittedName>
        <fullName evidence="1">Uncharacterized protein</fullName>
    </submittedName>
</protein>
<dbReference type="InterPro" id="IPR046341">
    <property type="entry name" value="SET_dom_sf"/>
</dbReference>
<organism evidence="1 2">
    <name type="scientific">Symbiodinium necroappetens</name>
    <dbReference type="NCBI Taxonomy" id="1628268"/>
    <lineage>
        <taxon>Eukaryota</taxon>
        <taxon>Sar</taxon>
        <taxon>Alveolata</taxon>
        <taxon>Dinophyceae</taxon>
        <taxon>Suessiales</taxon>
        <taxon>Symbiodiniaceae</taxon>
        <taxon>Symbiodinium</taxon>
    </lineage>
</organism>
<comment type="caution">
    <text evidence="1">The sequence shown here is derived from an EMBL/GenBank/DDBJ whole genome shotgun (WGS) entry which is preliminary data.</text>
</comment>
<evidence type="ECO:0000313" key="2">
    <source>
        <dbReference type="Proteomes" id="UP000601435"/>
    </source>
</evidence>
<reference evidence="1" key="1">
    <citation type="submission" date="2021-02" db="EMBL/GenBank/DDBJ databases">
        <authorList>
            <person name="Dougan E. K."/>
            <person name="Rhodes N."/>
            <person name="Thang M."/>
            <person name="Chan C."/>
        </authorList>
    </citation>
    <scope>NUCLEOTIDE SEQUENCE</scope>
</reference>
<dbReference type="Proteomes" id="UP000601435">
    <property type="component" value="Unassembled WGS sequence"/>
</dbReference>